<protein>
    <submittedName>
        <fullName evidence="4">Serpin B</fullName>
    </submittedName>
</protein>
<dbReference type="SMART" id="SM00093">
    <property type="entry name" value="SERPIN"/>
    <property type="match status" value="1"/>
</dbReference>
<dbReference type="GO" id="GO:0005615">
    <property type="term" value="C:extracellular space"/>
    <property type="evidence" value="ECO:0007669"/>
    <property type="project" value="InterPro"/>
</dbReference>
<keyword evidence="5" id="KW-1185">Reference proteome</keyword>
<feature type="domain" description="Serpin" evidence="3">
    <location>
        <begin position="57"/>
        <end position="416"/>
    </location>
</feature>
<evidence type="ECO:0000256" key="1">
    <source>
        <dbReference type="RuleBase" id="RU000411"/>
    </source>
</evidence>
<dbReference type="InterPro" id="IPR023795">
    <property type="entry name" value="Serpin_CS"/>
</dbReference>
<dbReference type="InterPro" id="IPR000215">
    <property type="entry name" value="Serpin_fam"/>
</dbReference>
<dbReference type="PROSITE" id="PS00284">
    <property type="entry name" value="SERPIN"/>
    <property type="match status" value="1"/>
</dbReference>
<dbReference type="Pfam" id="PF00079">
    <property type="entry name" value="Serpin"/>
    <property type="match status" value="1"/>
</dbReference>
<comment type="similarity">
    <text evidence="1">Belongs to the serpin family.</text>
</comment>
<dbReference type="AlphaFoldDB" id="A0A846RFF5"/>
<comment type="caution">
    <text evidence="4">The sequence shown here is derived from an EMBL/GenBank/DDBJ whole genome shotgun (WGS) entry which is preliminary data.</text>
</comment>
<dbReference type="RefSeq" id="WP_245192250.1">
    <property type="nucleotide sequence ID" value="NZ_JAATJL010000001.1"/>
</dbReference>
<reference evidence="4 5" key="1">
    <citation type="submission" date="2020-03" db="EMBL/GenBank/DDBJ databases">
        <title>Sequencing the genomes of 1000 actinobacteria strains.</title>
        <authorList>
            <person name="Klenk H.-P."/>
        </authorList>
    </citation>
    <scope>NUCLEOTIDE SEQUENCE [LARGE SCALE GENOMIC DNA]</scope>
    <source>
        <strain evidence="4 5">DSM 16403</strain>
    </source>
</reference>
<dbReference type="EMBL" id="JAATJL010000001">
    <property type="protein sequence ID" value="NJC21813.1"/>
    <property type="molecule type" value="Genomic_DNA"/>
</dbReference>
<accession>A0A846RFF5</accession>
<sequence length="421" mass="44903">MGIARRMLVTSVVAAEALLLTACGAAAPEQRMAEVDRQAVGLDDHPDAVAALRSSAYRLGAEMLAVKPEANQVTSPVSALAALAMLRVGAQTTTADELDSVLGFPAEHRDAAMNALLAEWAQHDGDPGTVDDEEPPEEPLLHLANGLFVAEDLELADGFLEPLAQHYGVGVYPVDYSSSSALEAMNAWVNQHTGGRIEEVPIKPSQDTVLNIINTVYFAAAWANPFDPTSTVEGTFTTGDGPVQADLMHTTLRIQYAAGDGWQGIDLPYNNGFVMRLVLPEEGRPPAMDQAALADIDATFDEAPETMVDLTLPSWDHAYDLDLKKMLISMGLDEAMGLTPDYTGMGADLFVEGVAQAANITVAEKGTVASAVTQISMQESGAPETDVEIVFDRPFLYQILHEETGMPMFLGTVMDPTVGEG</sequence>
<dbReference type="CDD" id="cd19590">
    <property type="entry name" value="serpin_thermopin-like"/>
    <property type="match status" value="1"/>
</dbReference>
<dbReference type="Gene3D" id="2.30.39.10">
    <property type="entry name" value="Alpha-1-antitrypsin, domain 1"/>
    <property type="match status" value="1"/>
</dbReference>
<dbReference type="Gene3D" id="3.30.497.10">
    <property type="entry name" value="Antithrombin, subunit I, domain 2"/>
    <property type="match status" value="1"/>
</dbReference>
<dbReference type="PANTHER" id="PTHR11461:SF211">
    <property type="entry name" value="GH10112P-RELATED"/>
    <property type="match status" value="1"/>
</dbReference>
<name>A0A846RFF5_9MICC</name>
<dbReference type="InterPro" id="IPR042178">
    <property type="entry name" value="Serpin_sf_1"/>
</dbReference>
<proteinExistence type="inferred from homology"/>
<organism evidence="4 5">
    <name type="scientific">Arthrobacter pigmenti</name>
    <dbReference type="NCBI Taxonomy" id="271432"/>
    <lineage>
        <taxon>Bacteria</taxon>
        <taxon>Bacillati</taxon>
        <taxon>Actinomycetota</taxon>
        <taxon>Actinomycetes</taxon>
        <taxon>Micrococcales</taxon>
        <taxon>Micrococcaceae</taxon>
        <taxon>Arthrobacter</taxon>
    </lineage>
</organism>
<dbReference type="Proteomes" id="UP000547458">
    <property type="component" value="Unassembled WGS sequence"/>
</dbReference>
<feature type="signal peptide" evidence="2">
    <location>
        <begin position="1"/>
        <end position="27"/>
    </location>
</feature>
<dbReference type="PANTHER" id="PTHR11461">
    <property type="entry name" value="SERINE PROTEASE INHIBITOR, SERPIN"/>
    <property type="match status" value="1"/>
</dbReference>
<gene>
    <name evidence="4" type="ORF">BJ994_000889</name>
</gene>
<feature type="chain" id="PRO_5032611856" evidence="2">
    <location>
        <begin position="28"/>
        <end position="421"/>
    </location>
</feature>
<dbReference type="InterPro" id="IPR023796">
    <property type="entry name" value="Serpin_dom"/>
</dbReference>
<dbReference type="GO" id="GO:0004867">
    <property type="term" value="F:serine-type endopeptidase inhibitor activity"/>
    <property type="evidence" value="ECO:0007669"/>
    <property type="project" value="InterPro"/>
</dbReference>
<dbReference type="InterPro" id="IPR042185">
    <property type="entry name" value="Serpin_sf_2"/>
</dbReference>
<evidence type="ECO:0000259" key="3">
    <source>
        <dbReference type="SMART" id="SM00093"/>
    </source>
</evidence>
<evidence type="ECO:0000313" key="5">
    <source>
        <dbReference type="Proteomes" id="UP000547458"/>
    </source>
</evidence>
<dbReference type="SUPFAM" id="SSF56574">
    <property type="entry name" value="Serpins"/>
    <property type="match status" value="1"/>
</dbReference>
<dbReference type="InterPro" id="IPR036186">
    <property type="entry name" value="Serpin_sf"/>
</dbReference>
<evidence type="ECO:0000256" key="2">
    <source>
        <dbReference type="SAM" id="SignalP"/>
    </source>
</evidence>
<evidence type="ECO:0000313" key="4">
    <source>
        <dbReference type="EMBL" id="NJC21813.1"/>
    </source>
</evidence>
<keyword evidence="2" id="KW-0732">Signal</keyword>